<protein>
    <submittedName>
        <fullName evidence="1">Uncharacterized protein</fullName>
    </submittedName>
</protein>
<dbReference type="EMBL" id="BMNG01000005">
    <property type="protein sequence ID" value="GGO42404.1"/>
    <property type="molecule type" value="Genomic_DNA"/>
</dbReference>
<evidence type="ECO:0000313" key="1">
    <source>
        <dbReference type="EMBL" id="GGO42404.1"/>
    </source>
</evidence>
<reference evidence="2" key="1">
    <citation type="journal article" date="2019" name="Int. J. Syst. Evol. Microbiol.">
        <title>The Global Catalogue of Microorganisms (GCM) 10K type strain sequencing project: providing services to taxonomists for standard genome sequencing and annotation.</title>
        <authorList>
            <consortium name="The Broad Institute Genomics Platform"/>
            <consortium name="The Broad Institute Genome Sequencing Center for Infectious Disease"/>
            <person name="Wu L."/>
            <person name="Ma J."/>
        </authorList>
    </citation>
    <scope>NUCLEOTIDE SEQUENCE [LARGE SCALE GENOMIC DNA]</scope>
    <source>
        <strain evidence="2">CGMCC 4.7349</strain>
    </source>
</reference>
<sequence>MRGVCGLDSAMSIAMMDGSSTDANCHAGISARCAHVTSGTSKLLMLGLAQPWEMALDVGLAMSPTSRVRVLGELPCARRESRVLV</sequence>
<proteinExistence type="predicted"/>
<accession>A0ABQ2LRF4</accession>
<dbReference type="Proteomes" id="UP000656881">
    <property type="component" value="Unassembled WGS sequence"/>
</dbReference>
<evidence type="ECO:0000313" key="2">
    <source>
        <dbReference type="Proteomes" id="UP000656881"/>
    </source>
</evidence>
<comment type="caution">
    <text evidence="1">The sequence shown here is derived from an EMBL/GenBank/DDBJ whole genome shotgun (WGS) entry which is preliminary data.</text>
</comment>
<organism evidence="1 2">
    <name type="scientific">Streptomyces lasiicapitis</name>
    <dbReference type="NCBI Taxonomy" id="1923961"/>
    <lineage>
        <taxon>Bacteria</taxon>
        <taxon>Bacillati</taxon>
        <taxon>Actinomycetota</taxon>
        <taxon>Actinomycetes</taxon>
        <taxon>Kitasatosporales</taxon>
        <taxon>Streptomycetaceae</taxon>
        <taxon>Streptomyces</taxon>
    </lineage>
</organism>
<keyword evidence="2" id="KW-1185">Reference proteome</keyword>
<name>A0ABQ2LRF4_9ACTN</name>
<gene>
    <name evidence="1" type="ORF">GCM10012286_23780</name>
</gene>